<keyword evidence="3" id="KW-1185">Reference proteome</keyword>
<dbReference type="Proteomes" id="UP000014629">
    <property type="component" value="Unassembled WGS sequence"/>
</dbReference>
<comment type="caution">
    <text evidence="2">The sequence shown here is derived from an EMBL/GenBank/DDBJ whole genome shotgun (WGS) entry which is preliminary data.</text>
</comment>
<dbReference type="AlphaFoldDB" id="S3ZUJ8"/>
<name>S3ZUJ8_9ACTN</name>
<protein>
    <submittedName>
        <fullName evidence="2">Uncharacterized protein</fullName>
    </submittedName>
</protein>
<dbReference type="InterPro" id="IPR048142">
    <property type="entry name" value="QRL_CxxC_CxxC"/>
</dbReference>
<evidence type="ECO:0000313" key="2">
    <source>
        <dbReference type="EMBL" id="EPH46863.1"/>
    </source>
</evidence>
<evidence type="ECO:0000313" key="3">
    <source>
        <dbReference type="Proteomes" id="UP000014629"/>
    </source>
</evidence>
<evidence type="ECO:0000256" key="1">
    <source>
        <dbReference type="SAM" id="MobiDB-lite"/>
    </source>
</evidence>
<dbReference type="EMBL" id="AOPZ01000003">
    <property type="protein sequence ID" value="EPH46863.1"/>
    <property type="molecule type" value="Genomic_DNA"/>
</dbReference>
<gene>
    <name evidence="2" type="ORF">STRAU_0029</name>
</gene>
<organism evidence="2 3">
    <name type="scientific">Streptomyces aurantiacus JA 4570</name>
    <dbReference type="NCBI Taxonomy" id="1286094"/>
    <lineage>
        <taxon>Bacteria</taxon>
        <taxon>Bacillati</taxon>
        <taxon>Actinomycetota</taxon>
        <taxon>Actinomycetes</taxon>
        <taxon>Kitasatosporales</taxon>
        <taxon>Streptomycetaceae</taxon>
        <taxon>Streptomyces</taxon>
        <taxon>Streptomyces aurantiacus group</taxon>
    </lineage>
</organism>
<dbReference type="NCBIfam" id="NF041638">
    <property type="entry name" value="QRL_CxxC_CxxC"/>
    <property type="match status" value="1"/>
</dbReference>
<reference evidence="2 3" key="1">
    <citation type="submission" date="2013-02" db="EMBL/GenBank/DDBJ databases">
        <title>Draft Genome Sequence of Streptomyces aurantiacus, Which Produces Setomimycin.</title>
        <authorList>
            <person name="Gruening B.A."/>
            <person name="Praeg A."/>
            <person name="Erxleben A."/>
            <person name="Guenther S."/>
            <person name="Mueller M."/>
        </authorList>
    </citation>
    <scope>NUCLEOTIDE SEQUENCE [LARGE SCALE GENOMIC DNA]</scope>
    <source>
        <strain evidence="2 3">JA 4570</strain>
    </source>
</reference>
<feature type="compositionally biased region" description="Basic and acidic residues" evidence="1">
    <location>
        <begin position="109"/>
        <end position="123"/>
    </location>
</feature>
<feature type="region of interest" description="Disordered" evidence="1">
    <location>
        <begin position="97"/>
        <end position="168"/>
    </location>
</feature>
<dbReference type="PATRIC" id="fig|1286094.4.peg.27"/>
<sequence length="168" mass="18689">MMPNISLRYWDPDGEKFGLPTWPVKMGPDPEVLATVRQLKQRGLRPGGHEPAGQLGWRISGGDRFAYLYPVARAKPRRPMTEARWAAIAKALRARRICPECNTEQNGDIPRKTGRCDDCEDRATTGLAGEEPQPAEERETKPPVSTDQSEARHPSRAHPTDGGVSKHD</sequence>
<proteinExistence type="predicted"/>
<accession>S3ZUJ8</accession>